<evidence type="ECO:0000313" key="2">
    <source>
        <dbReference type="Proteomes" id="UP000759273"/>
    </source>
</evidence>
<gene>
    <name evidence="1" type="ORF">KHY36_07880</name>
</gene>
<dbReference type="EMBL" id="JAGZGG010000016">
    <property type="protein sequence ID" value="MBS5332431.1"/>
    <property type="molecule type" value="Genomic_DNA"/>
</dbReference>
<dbReference type="Proteomes" id="UP000759273">
    <property type="component" value="Unassembled WGS sequence"/>
</dbReference>
<sequence>MLVMKHCFRCGLYWQGLTHDLSKLAPVEFWAGAKYWQGTCSPNNAQRQAEGYSAAWLHHKGRNKHHLEYWIDYAPDGDHAMAGMRMPEKYVAEMVCDRIAASKNYKGSRYTDAAAWEYYDRSRDHYILHPETRKQLETCLLILRDKGEDACLAHIRKELLGKKK</sequence>
<comment type="caution">
    <text evidence="1">The sequence shown here is derived from an EMBL/GenBank/DDBJ whole genome shotgun (WGS) entry which is preliminary data.</text>
</comment>
<dbReference type="Pfam" id="PF18907">
    <property type="entry name" value="DUF5662"/>
    <property type="match status" value="1"/>
</dbReference>
<name>A0A943DF63_9FIRM</name>
<organism evidence="1 2">
    <name type="scientific">Subdoligranulum variabile</name>
    <dbReference type="NCBI Taxonomy" id="214851"/>
    <lineage>
        <taxon>Bacteria</taxon>
        <taxon>Bacillati</taxon>
        <taxon>Bacillota</taxon>
        <taxon>Clostridia</taxon>
        <taxon>Eubacteriales</taxon>
        <taxon>Oscillospiraceae</taxon>
        <taxon>Subdoligranulum</taxon>
    </lineage>
</organism>
<dbReference type="AlphaFoldDB" id="A0A943DF63"/>
<reference evidence="1" key="1">
    <citation type="submission" date="2021-02" db="EMBL/GenBank/DDBJ databases">
        <title>Infant gut strain persistence is associated with maternal origin, phylogeny, and functional potential including surface adhesion and iron acquisition.</title>
        <authorList>
            <person name="Lou Y.C."/>
        </authorList>
    </citation>
    <scope>NUCLEOTIDE SEQUENCE</scope>
    <source>
        <strain evidence="1">L3_101_000M1_dasL3_101_000M1_concoct_87</strain>
    </source>
</reference>
<proteinExistence type="predicted"/>
<evidence type="ECO:0000313" key="1">
    <source>
        <dbReference type="EMBL" id="MBS5332431.1"/>
    </source>
</evidence>
<accession>A0A943DF63</accession>
<protein>
    <submittedName>
        <fullName evidence="1">Catalase</fullName>
    </submittedName>
</protein>
<dbReference type="InterPro" id="IPR043721">
    <property type="entry name" value="DUF5662"/>
</dbReference>